<feature type="domain" description="Fibronectin type-III" evidence="4">
    <location>
        <begin position="710"/>
        <end position="809"/>
    </location>
</feature>
<evidence type="ECO:0000256" key="1">
    <source>
        <dbReference type="ARBA" id="ARBA00022729"/>
    </source>
</evidence>
<dbReference type="GO" id="GO:0045597">
    <property type="term" value="P:positive regulation of cell differentiation"/>
    <property type="evidence" value="ECO:0007669"/>
    <property type="project" value="TreeGrafter"/>
</dbReference>
<dbReference type="InterPro" id="IPR050941">
    <property type="entry name" value="CCN"/>
</dbReference>
<dbReference type="CDD" id="cd00063">
    <property type="entry name" value="FN3"/>
    <property type="match status" value="2"/>
</dbReference>
<dbReference type="InterPro" id="IPR001007">
    <property type="entry name" value="VWF_dom"/>
</dbReference>
<feature type="region of interest" description="Disordered" evidence="2">
    <location>
        <begin position="396"/>
        <end position="415"/>
    </location>
</feature>
<dbReference type="InterPro" id="IPR013783">
    <property type="entry name" value="Ig-like_fold"/>
</dbReference>
<dbReference type="VEuPathDB" id="VectorBase:CSON010675"/>
<dbReference type="AlphaFoldDB" id="A0A336LL38"/>
<feature type="domain" description="Fibronectin type-III" evidence="4">
    <location>
        <begin position="811"/>
        <end position="911"/>
    </location>
</feature>
<protein>
    <submittedName>
        <fullName evidence="5">CSON010675 protein</fullName>
    </submittedName>
</protein>
<dbReference type="InterPro" id="IPR036116">
    <property type="entry name" value="FN3_sf"/>
</dbReference>
<dbReference type="PROSITE" id="PS50853">
    <property type="entry name" value="FN3"/>
    <property type="match status" value="2"/>
</dbReference>
<evidence type="ECO:0000313" key="5">
    <source>
        <dbReference type="EMBL" id="SSX18752.1"/>
    </source>
</evidence>
<evidence type="ECO:0000256" key="3">
    <source>
        <dbReference type="SAM" id="Phobius"/>
    </source>
</evidence>
<keyword evidence="3" id="KW-0812">Transmembrane</keyword>
<name>A0A336LL38_CULSO</name>
<dbReference type="Pfam" id="PF00041">
    <property type="entry name" value="fn3"/>
    <property type="match status" value="1"/>
</dbReference>
<sequence>MVHKVVGDVYDNNCEQRCECKYGGKWKCEDICQKPFIKRGQKIDDPSCTIKAYDDECCDMLVCENSNANKTEEDLIKEKSRAFSSDETEKVLDGVPVTESPTVVPLVKCEYNNRTYEVNTRIEVGCEKVCICQTSGEMLCTPRCPPSNRTENSEHCVKLKNPNDACCEIEYCDVKLDDDEHEQVEPEKPINTSSVTTEKITGATSCEYKGKTHNIGDQFYDECESFCFCDANGVHCSKIECPSTFGLDVIDPHCLKWEPEPATFRAIAPKCCPERMKCVDNGTCEYNGMFFDNWTEIPKNITGCDQHCFCEMGKVDCRPACPPVPALPPANLQCDPRDARLDNLPDDDCCKYWQCSENDGNDIKEFTSQPGAFLPTKSPKIIFTDNKEIKKQEEKGDGFYPTIDGKPPKGIQEKPYKKYPKEENKKDAINNVFLNGAGDDKYSIHNYEDDRIHPGHPGPGYFNPDTSKTQYQTNMYGNENSQEQQSPQQSFDKAIPPELYNVFGISPQHPFRIEHLLQQIQGAADANTGPGAQNPTVYIHTGQVPPNYNQFGQGPPSSSSHPQQIAQVVPGQGFNPFTPNILQSDLEVISIEPVDSRTIRIIFVVPEVYKKLQGQVELRYTSTKDNNTANWDSQVFAPPGDIIETTQLEFELPNLEPDTEYQIKIFLKLFHLDSRPASKIYKVRTPPFKGMPDFRPIDTSHVSPKPMLEAIDDPDLKAAEINSTFVKFTWRKLLDDELELIDGIQLRYKEWDGMVYDATPLIHRTLTSYTLENLKPQTNYEVGIFFFPFPGHGDEIRGGDMLRFTTDQLPNPFDFDVVVNATKIKQTNIEITWSGVPYPEDKYVNIYRVIYQSDSGKEDSSVFKVAKRDSTTGTLIADLKPGTRYRLWIEMYLTNGSIKKSNVIDIQTRPGNGPAVAAKAGKLQNAGIIDTGNAEYYGPFVVAACVAALAIATTLVLLLIFTRRRVQSAAITPPRKNEVSYDNPSYKVEIQQETMNL</sequence>
<dbReference type="OMA" id="HMNEPEN"/>
<dbReference type="EMBL" id="UFQT01000043">
    <property type="protein sequence ID" value="SSX18752.1"/>
    <property type="molecule type" value="Genomic_DNA"/>
</dbReference>
<dbReference type="SMART" id="SM00060">
    <property type="entry name" value="FN3"/>
    <property type="match status" value="3"/>
</dbReference>
<feature type="transmembrane region" description="Helical" evidence="3">
    <location>
        <begin position="936"/>
        <end position="961"/>
    </location>
</feature>
<proteinExistence type="predicted"/>
<evidence type="ECO:0000256" key="2">
    <source>
        <dbReference type="SAM" id="MobiDB-lite"/>
    </source>
</evidence>
<dbReference type="Gene3D" id="2.60.40.10">
    <property type="entry name" value="Immunoglobulins"/>
    <property type="match status" value="3"/>
</dbReference>
<dbReference type="SMART" id="SM00214">
    <property type="entry name" value="VWC"/>
    <property type="match status" value="3"/>
</dbReference>
<accession>A0A336LL38</accession>
<keyword evidence="3" id="KW-0472">Membrane</keyword>
<evidence type="ECO:0000259" key="4">
    <source>
        <dbReference type="PROSITE" id="PS50853"/>
    </source>
</evidence>
<dbReference type="PANTHER" id="PTHR11348">
    <property type="entry name" value="CONNECTIVE TISSUE GROWTH FACTOR-RELATED"/>
    <property type="match status" value="1"/>
</dbReference>
<dbReference type="PANTHER" id="PTHR11348:SF34">
    <property type="entry name" value="EPIDERMAL CELL SURFACE RECEPTOR-RELATED"/>
    <property type="match status" value="1"/>
</dbReference>
<reference evidence="5" key="1">
    <citation type="submission" date="2018-07" db="EMBL/GenBank/DDBJ databases">
        <authorList>
            <person name="Quirk P.G."/>
            <person name="Krulwich T.A."/>
        </authorList>
    </citation>
    <scope>NUCLEOTIDE SEQUENCE</scope>
</reference>
<gene>
    <name evidence="5" type="primary">CSON010675</name>
</gene>
<dbReference type="SUPFAM" id="SSF49265">
    <property type="entry name" value="Fibronectin type III"/>
    <property type="match status" value="1"/>
</dbReference>
<keyword evidence="3" id="KW-1133">Transmembrane helix</keyword>
<dbReference type="InterPro" id="IPR003961">
    <property type="entry name" value="FN3_dom"/>
</dbReference>
<organism evidence="5">
    <name type="scientific">Culicoides sonorensis</name>
    <name type="common">Biting midge</name>
    <dbReference type="NCBI Taxonomy" id="179676"/>
    <lineage>
        <taxon>Eukaryota</taxon>
        <taxon>Metazoa</taxon>
        <taxon>Ecdysozoa</taxon>
        <taxon>Arthropoda</taxon>
        <taxon>Hexapoda</taxon>
        <taxon>Insecta</taxon>
        <taxon>Pterygota</taxon>
        <taxon>Neoptera</taxon>
        <taxon>Endopterygota</taxon>
        <taxon>Diptera</taxon>
        <taxon>Nematocera</taxon>
        <taxon>Chironomoidea</taxon>
        <taxon>Ceratopogonidae</taxon>
        <taxon>Ceratopogoninae</taxon>
        <taxon>Culicoides</taxon>
        <taxon>Monoculicoides</taxon>
    </lineage>
</organism>
<dbReference type="GO" id="GO:0007155">
    <property type="term" value="P:cell adhesion"/>
    <property type="evidence" value="ECO:0007669"/>
    <property type="project" value="TreeGrafter"/>
</dbReference>
<keyword evidence="1" id="KW-0732">Signal</keyword>
<dbReference type="GO" id="GO:0005615">
    <property type="term" value="C:extracellular space"/>
    <property type="evidence" value="ECO:0007669"/>
    <property type="project" value="TreeGrafter"/>
</dbReference>
<dbReference type="GO" id="GO:0005178">
    <property type="term" value="F:integrin binding"/>
    <property type="evidence" value="ECO:0007669"/>
    <property type="project" value="TreeGrafter"/>
</dbReference>